<feature type="compositionally biased region" description="Basic and acidic residues" evidence="6">
    <location>
        <begin position="1"/>
        <end position="12"/>
    </location>
</feature>
<feature type="transmembrane region" description="Helical" evidence="5">
    <location>
        <begin position="152"/>
        <end position="171"/>
    </location>
</feature>
<keyword evidence="7" id="KW-1185">Reference proteome</keyword>
<proteinExistence type="inferred from homology"/>
<reference evidence="8" key="1">
    <citation type="submission" date="2025-08" db="UniProtKB">
        <authorList>
            <consortium name="RefSeq"/>
        </authorList>
    </citation>
    <scope>IDENTIFICATION</scope>
    <source>
        <tissue evidence="8">Muscle</tissue>
    </source>
</reference>
<organism evidence="7 8">
    <name type="scientific">Limulus polyphemus</name>
    <name type="common">Atlantic horseshoe crab</name>
    <dbReference type="NCBI Taxonomy" id="6850"/>
    <lineage>
        <taxon>Eukaryota</taxon>
        <taxon>Metazoa</taxon>
        <taxon>Ecdysozoa</taxon>
        <taxon>Arthropoda</taxon>
        <taxon>Chelicerata</taxon>
        <taxon>Merostomata</taxon>
        <taxon>Xiphosura</taxon>
        <taxon>Limulidae</taxon>
        <taxon>Limulus</taxon>
    </lineage>
</organism>
<evidence type="ECO:0000256" key="5">
    <source>
        <dbReference type="RuleBase" id="RU004379"/>
    </source>
</evidence>
<dbReference type="InterPro" id="IPR006214">
    <property type="entry name" value="Bax_inhibitor_1-related"/>
</dbReference>
<evidence type="ECO:0000256" key="4">
    <source>
        <dbReference type="ARBA" id="ARBA00023136"/>
    </source>
</evidence>
<feature type="transmembrane region" description="Helical" evidence="5">
    <location>
        <begin position="265"/>
        <end position="288"/>
    </location>
</feature>
<evidence type="ECO:0000256" key="6">
    <source>
        <dbReference type="SAM" id="MobiDB-lite"/>
    </source>
</evidence>
<evidence type="ECO:0000313" key="8">
    <source>
        <dbReference type="RefSeq" id="XP_013794861.1"/>
    </source>
</evidence>
<gene>
    <name evidence="8" type="primary">LOC106478833</name>
</gene>
<feature type="transmembrane region" description="Helical" evidence="5">
    <location>
        <begin position="183"/>
        <end position="202"/>
    </location>
</feature>
<name>A0ABM1C624_LIMPO</name>
<evidence type="ECO:0000256" key="1">
    <source>
        <dbReference type="ARBA" id="ARBA00004141"/>
    </source>
</evidence>
<feature type="transmembrane region" description="Helical" evidence="5">
    <location>
        <begin position="120"/>
        <end position="140"/>
    </location>
</feature>
<feature type="compositionally biased region" description="Polar residues" evidence="6">
    <location>
        <begin position="21"/>
        <end position="33"/>
    </location>
</feature>
<dbReference type="GeneID" id="106478833"/>
<sequence length="326" mass="36255">MQTEKSAPHYDQELQPPQPGFNYSSNYGVQSANYSTPYSPQYSQQSGFVPPQHTSGTEALTHDAPPPYTQPVQVATAATNSTTVDPPVYVAGSVDNDYGEGLVGWNFSEKSIRKAFVRKVYAILMTQLAFTVGIVALFVFEKNVKMFVQKNYYIAIGAYITFPIVYIVLVCCKSVRRKWPVNFIFLIIFTCALSYLVGTISSLYDTQIVLIALGICTSCCLAITIFSFHTKFDFTTCGGVLFILCWVLFMFGILAIFTYNNILKTVYAALGALLFMAFLAYDTQVVIGGKKYEISPEEHIFAALQLYLDVVYIFLFILSILGGGKK</sequence>
<evidence type="ECO:0000313" key="7">
    <source>
        <dbReference type="Proteomes" id="UP000694941"/>
    </source>
</evidence>
<dbReference type="RefSeq" id="XP_013794861.1">
    <property type="nucleotide sequence ID" value="XM_013939407.2"/>
</dbReference>
<evidence type="ECO:0000256" key="3">
    <source>
        <dbReference type="ARBA" id="ARBA00022989"/>
    </source>
</evidence>
<feature type="region of interest" description="Disordered" evidence="6">
    <location>
        <begin position="1"/>
        <end position="66"/>
    </location>
</feature>
<feature type="transmembrane region" description="Helical" evidence="5">
    <location>
        <begin position="300"/>
        <end position="321"/>
    </location>
</feature>
<feature type="transmembrane region" description="Helical" evidence="5">
    <location>
        <begin position="208"/>
        <end position="228"/>
    </location>
</feature>
<dbReference type="Pfam" id="PF01027">
    <property type="entry name" value="Bax1-I"/>
    <property type="match status" value="1"/>
</dbReference>
<comment type="similarity">
    <text evidence="5">Belongs to the BI1 family.</text>
</comment>
<dbReference type="PANTHER" id="PTHR23291">
    <property type="entry name" value="BAX INHIBITOR-RELATED"/>
    <property type="match status" value="1"/>
</dbReference>
<comment type="subcellular location">
    <subcellularLocation>
        <location evidence="1">Membrane</location>
        <topology evidence="1">Multi-pass membrane protein</topology>
    </subcellularLocation>
</comment>
<dbReference type="PANTHER" id="PTHR23291:SF127">
    <property type="entry name" value="PROTEIN LIFEGUARD 1-LIKE"/>
    <property type="match status" value="1"/>
</dbReference>
<keyword evidence="3 5" id="KW-1133">Transmembrane helix</keyword>
<dbReference type="Proteomes" id="UP000694941">
    <property type="component" value="Unplaced"/>
</dbReference>
<dbReference type="CDD" id="cd10428">
    <property type="entry name" value="LFG_like"/>
    <property type="match status" value="1"/>
</dbReference>
<accession>A0ABM1C624</accession>
<feature type="compositionally biased region" description="Low complexity" evidence="6">
    <location>
        <begin position="34"/>
        <end position="46"/>
    </location>
</feature>
<keyword evidence="2 5" id="KW-0812">Transmembrane</keyword>
<protein>
    <submittedName>
        <fullName evidence="8">Protein lifeguard 1-like</fullName>
    </submittedName>
</protein>
<feature type="transmembrane region" description="Helical" evidence="5">
    <location>
        <begin position="240"/>
        <end position="259"/>
    </location>
</feature>
<keyword evidence="4 5" id="KW-0472">Membrane</keyword>
<evidence type="ECO:0000256" key="2">
    <source>
        <dbReference type="ARBA" id="ARBA00022692"/>
    </source>
</evidence>